<keyword evidence="2" id="KW-0472">Membrane</keyword>
<reference evidence="5 6" key="1">
    <citation type="journal article" date="2016" name="Nat. Commun.">
        <title>Thousands of microbial genomes shed light on interconnected biogeochemical processes in an aquifer system.</title>
        <authorList>
            <person name="Anantharaman K."/>
            <person name="Brown C.T."/>
            <person name="Hug L.A."/>
            <person name="Sharon I."/>
            <person name="Castelle C.J."/>
            <person name="Probst A.J."/>
            <person name="Thomas B.C."/>
            <person name="Singh A."/>
            <person name="Wilkins M.J."/>
            <person name="Karaoz U."/>
            <person name="Brodie E.L."/>
            <person name="Williams K.H."/>
            <person name="Hubbard S.S."/>
            <person name="Banfield J.F."/>
        </authorList>
    </citation>
    <scope>NUCLEOTIDE SEQUENCE [LARGE SCALE GENOMIC DNA]</scope>
</reference>
<dbReference type="SUPFAM" id="SSF56601">
    <property type="entry name" value="beta-lactamase/transpeptidase-like"/>
    <property type="match status" value="1"/>
</dbReference>
<organism evidence="5 6">
    <name type="scientific">Candidatus Sungbacteria bacterium RIFCSPLOWO2_01_FULL_54_21</name>
    <dbReference type="NCBI Taxonomy" id="1802279"/>
    <lineage>
        <taxon>Bacteria</taxon>
        <taxon>Candidatus Sungiibacteriota</taxon>
    </lineage>
</organism>
<dbReference type="Pfam" id="PF00905">
    <property type="entry name" value="Transpeptidase"/>
    <property type="match status" value="1"/>
</dbReference>
<protein>
    <recommendedName>
        <fullName evidence="7">Penicillin-binding protein transpeptidase domain-containing protein</fullName>
    </recommendedName>
</protein>
<dbReference type="InterPro" id="IPR001460">
    <property type="entry name" value="PCN-bd_Tpept"/>
</dbReference>
<dbReference type="AlphaFoldDB" id="A0A1G2L4L7"/>
<dbReference type="Gene3D" id="3.40.710.10">
    <property type="entry name" value="DD-peptidase/beta-lactamase superfamily"/>
    <property type="match status" value="1"/>
</dbReference>
<evidence type="ECO:0000256" key="1">
    <source>
        <dbReference type="ARBA" id="ARBA00004370"/>
    </source>
</evidence>
<feature type="domain" description="Penicillin-binding protein dimerisation" evidence="4">
    <location>
        <begin position="45"/>
        <end position="196"/>
    </location>
</feature>
<dbReference type="SUPFAM" id="SSF56519">
    <property type="entry name" value="Penicillin binding protein dimerisation domain"/>
    <property type="match status" value="1"/>
</dbReference>
<evidence type="ECO:0000259" key="4">
    <source>
        <dbReference type="Pfam" id="PF03717"/>
    </source>
</evidence>
<dbReference type="Pfam" id="PF03717">
    <property type="entry name" value="PBP_dimer"/>
    <property type="match status" value="1"/>
</dbReference>
<dbReference type="EMBL" id="MHQR01000036">
    <property type="protein sequence ID" value="OHA06605.1"/>
    <property type="molecule type" value="Genomic_DNA"/>
</dbReference>
<feature type="domain" description="Penicillin-binding protein transpeptidase" evidence="3">
    <location>
        <begin position="240"/>
        <end position="544"/>
    </location>
</feature>
<comment type="caution">
    <text evidence="5">The sequence shown here is derived from an EMBL/GenBank/DDBJ whole genome shotgun (WGS) entry which is preliminary data.</text>
</comment>
<evidence type="ECO:0008006" key="7">
    <source>
        <dbReference type="Google" id="ProtNLM"/>
    </source>
</evidence>
<gene>
    <name evidence="5" type="ORF">A3B34_03800</name>
</gene>
<dbReference type="Proteomes" id="UP000176510">
    <property type="component" value="Unassembled WGS sequence"/>
</dbReference>
<evidence type="ECO:0000313" key="5">
    <source>
        <dbReference type="EMBL" id="OHA06605.1"/>
    </source>
</evidence>
<dbReference type="InterPro" id="IPR036138">
    <property type="entry name" value="PBP_dimer_sf"/>
</dbReference>
<dbReference type="GO" id="GO:0008658">
    <property type="term" value="F:penicillin binding"/>
    <property type="evidence" value="ECO:0007669"/>
    <property type="project" value="InterPro"/>
</dbReference>
<dbReference type="GO" id="GO:0005886">
    <property type="term" value="C:plasma membrane"/>
    <property type="evidence" value="ECO:0007669"/>
    <property type="project" value="TreeGrafter"/>
</dbReference>
<dbReference type="GO" id="GO:0071555">
    <property type="term" value="P:cell wall organization"/>
    <property type="evidence" value="ECO:0007669"/>
    <property type="project" value="TreeGrafter"/>
</dbReference>
<dbReference type="InterPro" id="IPR012338">
    <property type="entry name" value="Beta-lactam/transpept-like"/>
</dbReference>
<dbReference type="InterPro" id="IPR005311">
    <property type="entry name" value="PBP_dimer"/>
</dbReference>
<comment type="subcellular location">
    <subcellularLocation>
        <location evidence="1">Membrane</location>
    </subcellularLocation>
</comment>
<dbReference type="PANTHER" id="PTHR30627:SF1">
    <property type="entry name" value="PEPTIDOGLYCAN D,D-TRANSPEPTIDASE FTSI"/>
    <property type="match status" value="1"/>
</dbReference>
<dbReference type="STRING" id="1802279.A3B34_03800"/>
<evidence type="ECO:0000256" key="2">
    <source>
        <dbReference type="ARBA" id="ARBA00023136"/>
    </source>
</evidence>
<evidence type="ECO:0000259" key="3">
    <source>
        <dbReference type="Pfam" id="PF00905"/>
    </source>
</evidence>
<dbReference type="Gene3D" id="3.30.450.330">
    <property type="match status" value="1"/>
</dbReference>
<dbReference type="PANTHER" id="PTHR30627">
    <property type="entry name" value="PEPTIDOGLYCAN D,D-TRANSPEPTIDASE"/>
    <property type="match status" value="1"/>
</dbReference>
<proteinExistence type="predicted"/>
<accession>A0A1G2L4L7</accession>
<dbReference type="Gene3D" id="3.90.1310.10">
    <property type="entry name" value="Penicillin-binding protein 2a (Domain 2)"/>
    <property type="match status" value="1"/>
</dbReference>
<dbReference type="InterPro" id="IPR050515">
    <property type="entry name" value="Beta-lactam/transpept"/>
</dbReference>
<evidence type="ECO:0000313" key="6">
    <source>
        <dbReference type="Proteomes" id="UP000176510"/>
    </source>
</evidence>
<name>A0A1G2L4L7_9BACT</name>
<sequence length="561" mass="61158">MRFILLFFLAACVVLLGRLFQMSIIQHQEYARLASRQHSITKELSSERGVIFAVDKSGGEIPLAFNKTYKAMVASPRIIQDADATAALIVESFGLDKEEISEKLGKKDDPYEILARKIEPNTANAFLAKKVVGISFDDEVRRVYPNGRMASTILGFTGGDPGDPKGQYGLERFLNDELSGTKGVFKGAKDASGFVIALGRRLFHPPKNGSAVTLTVDYHIQQKAEDVLKATRDKWGGTSGLILVMDPTTGRILAQATAPGFDPNAYSKERDYTVFLNPAVESSYELGSVLKPVTMAAAIEEDLVTPASTYRDTGQVKIGGYTIRNFDEQAYGVQTMSQVIEKSLNTGLVHVARLLGHERQLTYLKKFGFGEKTNVDMPGEVGGNISNLEAGRDIDFATASFGQGIAVTPLQMARAIAAIANDGTMMRPYIVHKITDDSGNEAVTQPEAVRNVITKETAEQLQKMLVSAVRSGFENRAKIPGYFVAGKTGTAQVPSKDGKGYSDAVTHTFVGFAPAFEPRFLILLQLNEPTGNRFAANTLTPAFHDLATFILNYYEIPPDEK</sequence>